<comment type="caution">
    <text evidence="2">The sequence shown here is derived from an EMBL/GenBank/DDBJ whole genome shotgun (WGS) entry which is preliminary data.</text>
</comment>
<evidence type="ECO:0000259" key="1">
    <source>
        <dbReference type="Pfam" id="PF07045"/>
    </source>
</evidence>
<dbReference type="InterPro" id="IPR011008">
    <property type="entry name" value="Dimeric_a/b-barrel"/>
</dbReference>
<keyword evidence="3" id="KW-1185">Reference proteome</keyword>
<evidence type="ECO:0000313" key="3">
    <source>
        <dbReference type="Proteomes" id="UP001593940"/>
    </source>
</evidence>
<dbReference type="EMBL" id="JBHOMY010000031">
    <property type="protein sequence ID" value="MFC1457710.1"/>
    <property type="molecule type" value="Genomic_DNA"/>
</dbReference>
<dbReference type="Proteomes" id="UP001593940">
    <property type="component" value="Unassembled WGS sequence"/>
</dbReference>
<evidence type="ECO:0000313" key="2">
    <source>
        <dbReference type="EMBL" id="MFC1457710.1"/>
    </source>
</evidence>
<feature type="domain" description="DUF1330" evidence="1">
    <location>
        <begin position="2"/>
        <end position="95"/>
    </location>
</feature>
<dbReference type="Pfam" id="PF07045">
    <property type="entry name" value="DUF1330"/>
    <property type="match status" value="1"/>
</dbReference>
<dbReference type="PANTHER" id="PTHR41521">
    <property type="match status" value="1"/>
</dbReference>
<dbReference type="RefSeq" id="WP_377029960.1">
    <property type="nucleotide sequence ID" value="NZ_JBHOMY010000031.1"/>
</dbReference>
<proteinExistence type="predicted"/>
<protein>
    <submittedName>
        <fullName evidence="2">DUF1330 domain-containing protein</fullName>
    </submittedName>
</protein>
<organism evidence="2 3">
    <name type="scientific">Microvirga arabica</name>
    <dbReference type="NCBI Taxonomy" id="1128671"/>
    <lineage>
        <taxon>Bacteria</taxon>
        <taxon>Pseudomonadati</taxon>
        <taxon>Pseudomonadota</taxon>
        <taxon>Alphaproteobacteria</taxon>
        <taxon>Hyphomicrobiales</taxon>
        <taxon>Methylobacteriaceae</taxon>
        <taxon>Microvirga</taxon>
    </lineage>
</organism>
<name>A0ABV6Y8X4_9HYPH</name>
<dbReference type="Gene3D" id="3.30.70.100">
    <property type="match status" value="1"/>
</dbReference>
<sequence length="115" mass="12580">MPAYAVGHLHDVNVGPDIVAYLKHIDATLEPFGGRFIIHEGKVTLMEGSWSGDLIVIAFPDRDSAHAWYDSPAYRQILPLRTRNSRGDVFFIEGVDADHKATDVLAGVPADQPLG</sequence>
<dbReference type="PANTHER" id="PTHR41521:SF4">
    <property type="entry name" value="BLR0684 PROTEIN"/>
    <property type="match status" value="1"/>
</dbReference>
<dbReference type="InterPro" id="IPR010753">
    <property type="entry name" value="DUF1330"/>
</dbReference>
<gene>
    <name evidence="2" type="ORF">ACETIH_13450</name>
</gene>
<reference evidence="2 3" key="1">
    <citation type="submission" date="2024-09" db="EMBL/GenBank/DDBJ databases">
        <title>Nodulacao em especies de Leguminosae Basais da Amazonia e Caracterizacao dos Rizobios e Bacterias Associadas aos Nodulos.</title>
        <authorList>
            <person name="Jambeiro I.C.A."/>
            <person name="Lopes I.S."/>
            <person name="Aguiar E.R.G.R."/>
            <person name="Santos A.F.J."/>
            <person name="Dos Santos J.M.F."/>
            <person name="Gross E."/>
        </authorList>
    </citation>
    <scope>NUCLEOTIDE SEQUENCE [LARGE SCALE GENOMIC DNA]</scope>
    <source>
        <strain evidence="2 3">BRUESC1165</strain>
    </source>
</reference>
<accession>A0ABV6Y8X4</accession>
<dbReference type="SUPFAM" id="SSF54909">
    <property type="entry name" value="Dimeric alpha+beta barrel"/>
    <property type="match status" value="1"/>
</dbReference>